<proteinExistence type="predicted"/>
<sequence length="188" mass="20294">MARRPLRRERPAAVPTADGPVPGSQVRLAGPSDIGTVIELRHLMFEAMGTPAEQLLDPGWRSEATRWLQLHLEDPRTAVVVATAGGAVVSCAMGQVVDLMPSPVRRGDAGGLLTNVATFPSHRRLGLSEACVQAVIGWFRECTAVEVVTLNATEEGSAMYERLGFEVSTFPEMRCRLDRSAAPEEDDA</sequence>
<comment type="caution">
    <text evidence="3">The sequence shown here is derived from an EMBL/GenBank/DDBJ whole genome shotgun (WGS) entry which is preliminary data.</text>
</comment>
<dbReference type="SUPFAM" id="SSF55729">
    <property type="entry name" value="Acyl-CoA N-acyltransferases (Nat)"/>
    <property type="match status" value="1"/>
</dbReference>
<feature type="region of interest" description="Disordered" evidence="1">
    <location>
        <begin position="1"/>
        <end position="28"/>
    </location>
</feature>
<dbReference type="Gene3D" id="3.40.630.30">
    <property type="match status" value="1"/>
</dbReference>
<dbReference type="EMBL" id="VIUW01000004">
    <property type="protein sequence ID" value="TWD13895.1"/>
    <property type="molecule type" value="Genomic_DNA"/>
</dbReference>
<keyword evidence="3" id="KW-0808">Transferase</keyword>
<dbReference type="RefSeq" id="WP_144857950.1">
    <property type="nucleotide sequence ID" value="NZ_BAAAYT010000002.1"/>
</dbReference>
<dbReference type="Pfam" id="PF00583">
    <property type="entry name" value="Acetyltransf_1"/>
    <property type="match status" value="1"/>
</dbReference>
<name>A0A560W8P0_9MICO</name>
<dbReference type="GO" id="GO:0016747">
    <property type="term" value="F:acyltransferase activity, transferring groups other than amino-acyl groups"/>
    <property type="evidence" value="ECO:0007669"/>
    <property type="project" value="InterPro"/>
</dbReference>
<dbReference type="Proteomes" id="UP000315628">
    <property type="component" value="Unassembled WGS sequence"/>
</dbReference>
<evidence type="ECO:0000313" key="4">
    <source>
        <dbReference type="Proteomes" id="UP000315628"/>
    </source>
</evidence>
<dbReference type="InterPro" id="IPR000182">
    <property type="entry name" value="GNAT_dom"/>
</dbReference>
<dbReference type="PROSITE" id="PS51186">
    <property type="entry name" value="GNAT"/>
    <property type="match status" value="1"/>
</dbReference>
<protein>
    <submittedName>
        <fullName evidence="3">Acetyltransferase (GNAT) family protein</fullName>
    </submittedName>
</protein>
<evidence type="ECO:0000256" key="1">
    <source>
        <dbReference type="SAM" id="MobiDB-lite"/>
    </source>
</evidence>
<organism evidence="3 4">
    <name type="scientific">Marihabitans asiaticum</name>
    <dbReference type="NCBI Taxonomy" id="415218"/>
    <lineage>
        <taxon>Bacteria</taxon>
        <taxon>Bacillati</taxon>
        <taxon>Actinomycetota</taxon>
        <taxon>Actinomycetes</taxon>
        <taxon>Micrococcales</taxon>
        <taxon>Intrasporangiaceae</taxon>
        <taxon>Marihabitans</taxon>
    </lineage>
</organism>
<evidence type="ECO:0000259" key="2">
    <source>
        <dbReference type="PROSITE" id="PS51186"/>
    </source>
</evidence>
<dbReference type="AlphaFoldDB" id="A0A560W8P0"/>
<gene>
    <name evidence="3" type="ORF">FB557_2537</name>
</gene>
<reference evidence="3 4" key="1">
    <citation type="submission" date="2019-06" db="EMBL/GenBank/DDBJ databases">
        <title>Sequencing the genomes of 1000 actinobacteria strains.</title>
        <authorList>
            <person name="Klenk H.-P."/>
        </authorList>
    </citation>
    <scope>NUCLEOTIDE SEQUENCE [LARGE SCALE GENOMIC DNA]</scope>
    <source>
        <strain evidence="3 4">DSM 18935</strain>
    </source>
</reference>
<accession>A0A560W8P0</accession>
<dbReference type="InterPro" id="IPR016181">
    <property type="entry name" value="Acyl_CoA_acyltransferase"/>
</dbReference>
<evidence type="ECO:0000313" key="3">
    <source>
        <dbReference type="EMBL" id="TWD13895.1"/>
    </source>
</evidence>
<feature type="domain" description="N-acetyltransferase" evidence="2">
    <location>
        <begin position="24"/>
        <end position="188"/>
    </location>
</feature>
<dbReference type="OrthoDB" id="1706016at2"/>
<keyword evidence="4" id="KW-1185">Reference proteome</keyword>